<sequence>MDNSLGWEEDPPDGDIIRARTKLGQLRIWYFPRSGVSQVNGKDFAGPIAHPGLYILVNTQDKISYIGESSDLRKR</sequence>
<protein>
    <recommendedName>
        <fullName evidence="1">GIY-YIG domain-containing protein</fullName>
    </recommendedName>
</protein>
<feature type="non-terminal residue" evidence="2">
    <location>
        <position position="75"/>
    </location>
</feature>
<proteinExistence type="predicted"/>
<dbReference type="PROSITE" id="PS50164">
    <property type="entry name" value="GIY_YIG"/>
    <property type="match status" value="1"/>
</dbReference>
<name>X1MZK8_9ZZZZ</name>
<dbReference type="InterPro" id="IPR000305">
    <property type="entry name" value="GIY-YIG_endonuc"/>
</dbReference>
<gene>
    <name evidence="2" type="ORF">S06H3_08850</name>
</gene>
<reference evidence="2" key="1">
    <citation type="journal article" date="2014" name="Front. Microbiol.">
        <title>High frequency of phylogenetically diverse reductive dehalogenase-homologous genes in deep subseafloor sedimentary metagenomes.</title>
        <authorList>
            <person name="Kawai M."/>
            <person name="Futagami T."/>
            <person name="Toyoda A."/>
            <person name="Takaki Y."/>
            <person name="Nishi S."/>
            <person name="Hori S."/>
            <person name="Arai W."/>
            <person name="Tsubouchi T."/>
            <person name="Morono Y."/>
            <person name="Uchiyama I."/>
            <person name="Ito T."/>
            <person name="Fujiyama A."/>
            <person name="Inagaki F."/>
            <person name="Takami H."/>
        </authorList>
    </citation>
    <scope>NUCLEOTIDE SEQUENCE</scope>
    <source>
        <strain evidence="2">Expedition CK06-06</strain>
    </source>
</reference>
<comment type="caution">
    <text evidence="2">The sequence shown here is derived from an EMBL/GenBank/DDBJ whole genome shotgun (WGS) entry which is preliminary data.</text>
</comment>
<accession>X1MZK8</accession>
<evidence type="ECO:0000313" key="2">
    <source>
        <dbReference type="EMBL" id="GAI11804.1"/>
    </source>
</evidence>
<evidence type="ECO:0000259" key="1">
    <source>
        <dbReference type="PROSITE" id="PS50164"/>
    </source>
</evidence>
<organism evidence="2">
    <name type="scientific">marine sediment metagenome</name>
    <dbReference type="NCBI Taxonomy" id="412755"/>
    <lineage>
        <taxon>unclassified sequences</taxon>
        <taxon>metagenomes</taxon>
        <taxon>ecological metagenomes</taxon>
    </lineage>
</organism>
<feature type="domain" description="GIY-YIG" evidence="1">
    <location>
        <begin position="49"/>
        <end position="75"/>
    </location>
</feature>
<dbReference type="EMBL" id="BARV01003794">
    <property type="protein sequence ID" value="GAI11804.1"/>
    <property type="molecule type" value="Genomic_DNA"/>
</dbReference>
<dbReference type="AlphaFoldDB" id="X1MZK8"/>